<dbReference type="Proteomes" id="UP000799640">
    <property type="component" value="Unassembled WGS sequence"/>
</dbReference>
<accession>A0A6G1I4W2</accession>
<evidence type="ECO:0000256" key="1">
    <source>
        <dbReference type="SAM" id="MobiDB-lite"/>
    </source>
</evidence>
<sequence>MWTSCRRLSTVGLHSHAPHSRILFFWTSRRASPCCNIYHFPSTWVARVELLPPPVSLPALYLALPRAIPFRSQSQIQPSEIPRGCIPHLRTHAVRRRSVQYPPSFRGARSRNPRCSRYAPGQAGQARNARPGTHVTVRPLVRVIPAVICAPLGSDHAACSVRGARSTPRCHL</sequence>
<reference evidence="2" key="1">
    <citation type="journal article" date="2020" name="Stud. Mycol.">
        <title>101 Dothideomycetes genomes: a test case for predicting lifestyles and emergence of pathogens.</title>
        <authorList>
            <person name="Haridas S."/>
            <person name="Albert R."/>
            <person name="Binder M."/>
            <person name="Bloem J."/>
            <person name="Labutti K."/>
            <person name="Salamov A."/>
            <person name="Andreopoulos B."/>
            <person name="Baker S."/>
            <person name="Barry K."/>
            <person name="Bills G."/>
            <person name="Bluhm B."/>
            <person name="Cannon C."/>
            <person name="Castanera R."/>
            <person name="Culley D."/>
            <person name="Daum C."/>
            <person name="Ezra D."/>
            <person name="Gonzalez J."/>
            <person name="Henrissat B."/>
            <person name="Kuo A."/>
            <person name="Liang C."/>
            <person name="Lipzen A."/>
            <person name="Lutzoni F."/>
            <person name="Magnuson J."/>
            <person name="Mondo S."/>
            <person name="Nolan M."/>
            <person name="Ohm R."/>
            <person name="Pangilinan J."/>
            <person name="Park H.-J."/>
            <person name="Ramirez L."/>
            <person name="Alfaro M."/>
            <person name="Sun H."/>
            <person name="Tritt A."/>
            <person name="Yoshinaga Y."/>
            <person name="Zwiers L.-H."/>
            <person name="Turgeon B."/>
            <person name="Goodwin S."/>
            <person name="Spatafora J."/>
            <person name="Crous P."/>
            <person name="Grigoriev I."/>
        </authorList>
    </citation>
    <scope>NUCLEOTIDE SEQUENCE</scope>
    <source>
        <strain evidence="2">CBS 262.69</strain>
    </source>
</reference>
<evidence type="ECO:0000313" key="2">
    <source>
        <dbReference type="EMBL" id="KAF2403320.1"/>
    </source>
</evidence>
<dbReference type="AlphaFoldDB" id="A0A6G1I4W2"/>
<evidence type="ECO:0000313" key="3">
    <source>
        <dbReference type="Proteomes" id="UP000799640"/>
    </source>
</evidence>
<organism evidence="2 3">
    <name type="scientific">Trichodelitschia bisporula</name>
    <dbReference type="NCBI Taxonomy" id="703511"/>
    <lineage>
        <taxon>Eukaryota</taxon>
        <taxon>Fungi</taxon>
        <taxon>Dikarya</taxon>
        <taxon>Ascomycota</taxon>
        <taxon>Pezizomycotina</taxon>
        <taxon>Dothideomycetes</taxon>
        <taxon>Dothideomycetes incertae sedis</taxon>
        <taxon>Phaeotrichales</taxon>
        <taxon>Phaeotrichaceae</taxon>
        <taxon>Trichodelitschia</taxon>
    </lineage>
</organism>
<name>A0A6G1I4W2_9PEZI</name>
<feature type="region of interest" description="Disordered" evidence="1">
    <location>
        <begin position="101"/>
        <end position="132"/>
    </location>
</feature>
<dbReference type="EMBL" id="ML996689">
    <property type="protein sequence ID" value="KAF2403320.1"/>
    <property type="molecule type" value="Genomic_DNA"/>
</dbReference>
<protein>
    <submittedName>
        <fullName evidence="2">Uncharacterized protein</fullName>
    </submittedName>
</protein>
<gene>
    <name evidence="2" type="ORF">EJ06DRAFT_272423</name>
</gene>
<keyword evidence="3" id="KW-1185">Reference proteome</keyword>
<proteinExistence type="predicted"/>